<evidence type="ECO:0000256" key="6">
    <source>
        <dbReference type="ARBA" id="ARBA00022801"/>
    </source>
</evidence>
<comment type="catalytic activity">
    <reaction evidence="1">
        <text>Thiol-dependent hydrolysis of ester, thioester, amide, peptide and isopeptide bonds formed by the C-terminal Gly of ubiquitin (a 76-residue protein attached to proteins as an intracellular targeting signal).</text>
        <dbReference type="EC" id="3.4.19.12"/>
    </reaction>
</comment>
<keyword evidence="8" id="KW-0805">Transcription regulation</keyword>
<feature type="active site" evidence="11">
    <location>
        <position position="136"/>
    </location>
</feature>
<reference evidence="15" key="1">
    <citation type="submission" date="2025-08" db="UniProtKB">
        <authorList>
            <consortium name="RefSeq"/>
        </authorList>
    </citation>
    <scope>IDENTIFICATION</scope>
    <source>
        <tissue evidence="15">Muscle</tissue>
    </source>
</reference>
<dbReference type="InterPro" id="IPR006155">
    <property type="entry name" value="Josephin"/>
</dbReference>
<keyword evidence="14" id="KW-1185">Reference proteome</keyword>
<dbReference type="PANTHER" id="PTHR14159:SF0">
    <property type="entry name" value="ATAXIN-3-RELATED"/>
    <property type="match status" value="1"/>
</dbReference>
<keyword evidence="6 11" id="KW-0378">Hydrolase</keyword>
<dbReference type="SMART" id="SM01246">
    <property type="entry name" value="Josephin"/>
    <property type="match status" value="1"/>
</dbReference>
<dbReference type="GeneID" id="106465259"/>
<accession>A0ABM1BFG0</accession>
<dbReference type="EC" id="3.4.19.12" evidence="3"/>
<evidence type="ECO:0000256" key="9">
    <source>
        <dbReference type="ARBA" id="ARBA00023163"/>
    </source>
</evidence>
<feature type="compositionally biased region" description="Low complexity" evidence="12">
    <location>
        <begin position="213"/>
        <end position="222"/>
    </location>
</feature>
<keyword evidence="9" id="KW-0804">Transcription</keyword>
<evidence type="ECO:0000313" key="14">
    <source>
        <dbReference type="Proteomes" id="UP000694941"/>
    </source>
</evidence>
<protein>
    <recommendedName>
        <fullName evidence="3">ubiquitinyl hydrolase 1</fullName>
        <ecNumber evidence="3">3.4.19.12</ecNumber>
    </recommendedName>
</protein>
<feature type="region of interest" description="Disordered" evidence="12">
    <location>
        <begin position="203"/>
        <end position="226"/>
    </location>
</feature>
<evidence type="ECO:0000256" key="2">
    <source>
        <dbReference type="ARBA" id="ARBA00004123"/>
    </source>
</evidence>
<dbReference type="PROSITE" id="PS50957">
    <property type="entry name" value="JOSEPHIN"/>
    <property type="match status" value="1"/>
</dbReference>
<dbReference type="PROSITE" id="PS50330">
    <property type="entry name" value="UIM"/>
    <property type="match status" value="1"/>
</dbReference>
<dbReference type="PRINTS" id="PR01233">
    <property type="entry name" value="JOSEPHIN"/>
</dbReference>
<evidence type="ECO:0000256" key="12">
    <source>
        <dbReference type="SAM" id="MobiDB-lite"/>
    </source>
</evidence>
<dbReference type="Gene3D" id="3.90.70.40">
    <property type="match status" value="1"/>
</dbReference>
<comment type="subcellular location">
    <subcellularLocation>
        <location evidence="2">Nucleus</location>
    </subcellularLocation>
</comment>
<name>A0ABM1BFG0_LIMPO</name>
<organism evidence="14 15">
    <name type="scientific">Limulus polyphemus</name>
    <name type="common">Atlantic horseshoe crab</name>
    <dbReference type="NCBI Taxonomy" id="6850"/>
    <lineage>
        <taxon>Eukaryota</taxon>
        <taxon>Metazoa</taxon>
        <taxon>Ecdysozoa</taxon>
        <taxon>Arthropoda</taxon>
        <taxon>Chelicerata</taxon>
        <taxon>Merostomata</taxon>
        <taxon>Xiphosura</taxon>
        <taxon>Limulidae</taxon>
        <taxon>Limulus</taxon>
    </lineage>
</organism>
<evidence type="ECO:0000256" key="4">
    <source>
        <dbReference type="ARBA" id="ARBA00022670"/>
    </source>
</evidence>
<evidence type="ECO:0000256" key="10">
    <source>
        <dbReference type="ARBA" id="ARBA00023242"/>
    </source>
</evidence>
<evidence type="ECO:0000259" key="13">
    <source>
        <dbReference type="PROSITE" id="PS50957"/>
    </source>
</evidence>
<evidence type="ECO:0000256" key="7">
    <source>
        <dbReference type="ARBA" id="ARBA00022807"/>
    </source>
</evidence>
<evidence type="ECO:0000256" key="1">
    <source>
        <dbReference type="ARBA" id="ARBA00000707"/>
    </source>
</evidence>
<keyword evidence="7" id="KW-0788">Thiol protease</keyword>
<dbReference type="InterPro" id="IPR033865">
    <property type="entry name" value="Ataxin-3"/>
</dbReference>
<keyword evidence="4" id="KW-0645">Protease</keyword>
<evidence type="ECO:0000256" key="11">
    <source>
        <dbReference type="PROSITE-ProRule" id="PRU00331"/>
    </source>
</evidence>
<evidence type="ECO:0000256" key="3">
    <source>
        <dbReference type="ARBA" id="ARBA00012759"/>
    </source>
</evidence>
<keyword evidence="10" id="KW-0539">Nucleus</keyword>
<feature type="domain" description="Josephin" evidence="13">
    <location>
        <begin position="1"/>
        <end position="182"/>
    </location>
</feature>
<dbReference type="Gene3D" id="1.10.287.10">
    <property type="entry name" value="S15/NS1, RNA-binding"/>
    <property type="match status" value="1"/>
</dbReference>
<dbReference type="PANTHER" id="PTHR14159">
    <property type="entry name" value="ATAXIN-3-RELATED"/>
    <property type="match status" value="1"/>
</dbReference>
<keyword evidence="5" id="KW-0833">Ubl conjugation pathway</keyword>
<dbReference type="InterPro" id="IPR003903">
    <property type="entry name" value="UIM_dom"/>
</dbReference>
<evidence type="ECO:0000256" key="8">
    <source>
        <dbReference type="ARBA" id="ARBA00023015"/>
    </source>
</evidence>
<gene>
    <name evidence="15" type="primary">LOC106465259</name>
</gene>
<dbReference type="Proteomes" id="UP000694941">
    <property type="component" value="Unplaced"/>
</dbReference>
<feature type="active site" evidence="11">
    <location>
        <position position="121"/>
    </location>
</feature>
<dbReference type="RefSeq" id="XP_013780918.1">
    <property type="nucleotide sequence ID" value="XM_013925464.2"/>
</dbReference>
<proteinExistence type="predicted"/>
<evidence type="ECO:0000256" key="5">
    <source>
        <dbReference type="ARBA" id="ARBA00022786"/>
    </source>
</evidence>
<evidence type="ECO:0000313" key="15">
    <source>
        <dbReference type="RefSeq" id="XP_013780918.1"/>
    </source>
</evidence>
<feature type="active site" evidence="11">
    <location>
        <position position="14"/>
    </location>
</feature>
<sequence length="264" mass="29613">METIFHEKQEGSLCAQHCLNNLLQGEYFTAVELAAIANSIDEEERRRMAEGGTNNEDYRKFIEQPSGNMDDSGFFSVQVLANALKVWDLELIPFSSQNPVAQAAQTNPYLQKAYICNYREHWFAVRKFGQQWFNLNSLMTYPELISETYLGLFLAQLRQEGYSIFVVVGIFPSCEADKVLSVMPAVQTQKPCLLSQASKKSQQATGREIDQRSSVSSSSQEYQYDDDEDTALQAALQMSLDSSQASEAAQLQAALALSMEAENH</sequence>
<dbReference type="Pfam" id="PF02099">
    <property type="entry name" value="Josephin"/>
    <property type="match status" value="1"/>
</dbReference>